<dbReference type="InterPro" id="IPR047865">
    <property type="entry name" value="Ribosomal_uL10_bac_type"/>
</dbReference>
<dbReference type="STRING" id="1332188.L336_0942"/>
<dbReference type="InterPro" id="IPR001790">
    <property type="entry name" value="Ribosomal_uL10"/>
</dbReference>
<dbReference type="HAMAP" id="MF_00362">
    <property type="entry name" value="Ribosomal_uL10"/>
    <property type="match status" value="1"/>
</dbReference>
<dbReference type="PANTHER" id="PTHR11560">
    <property type="entry name" value="39S RIBOSOMAL PROTEIN L10, MITOCHONDRIAL"/>
    <property type="match status" value="1"/>
</dbReference>
<name>R4PZF3_9BACT</name>
<protein>
    <recommendedName>
        <fullName evidence="4 5">Large ribosomal subunit protein uL10</fullName>
    </recommendedName>
</protein>
<dbReference type="AlphaFoldDB" id="R4PZF3"/>
<evidence type="ECO:0000256" key="2">
    <source>
        <dbReference type="ARBA" id="ARBA00022980"/>
    </source>
</evidence>
<comment type="subunit">
    <text evidence="5">Part of the ribosomal stalk of the 50S ribosomal subunit. The N-terminus interacts with L11 and the large rRNA to form the base of the stalk. The C-terminus forms an elongated spine to which L12 dimers bind in a sequential fashion forming a multimeric L10(L12)X complex.</text>
</comment>
<dbReference type="Proteomes" id="UP000013893">
    <property type="component" value="Chromosome"/>
</dbReference>
<keyword evidence="7" id="KW-1185">Reference proteome</keyword>
<dbReference type="GO" id="GO:0070180">
    <property type="term" value="F:large ribosomal subunit rRNA binding"/>
    <property type="evidence" value="ECO:0007669"/>
    <property type="project" value="UniProtKB-UniRule"/>
</dbReference>
<dbReference type="EMBL" id="CP005957">
    <property type="protein sequence ID" value="AGL62641.1"/>
    <property type="molecule type" value="Genomic_DNA"/>
</dbReference>
<evidence type="ECO:0000256" key="4">
    <source>
        <dbReference type="ARBA" id="ARBA00035202"/>
    </source>
</evidence>
<keyword evidence="3 5" id="KW-0687">Ribonucleoprotein</keyword>
<evidence type="ECO:0000256" key="5">
    <source>
        <dbReference type="HAMAP-Rule" id="MF_00362"/>
    </source>
</evidence>
<comment type="function">
    <text evidence="5">Forms part of the ribosomal stalk, playing a central role in the interaction of the ribosome with GTP-bound translation factors.</text>
</comment>
<sequence>MILLLKGLTTHMAISKDKKQALVSEMSQLFANAKGTAVAKYQSISVADLQDLRRAAREAGVTIKVVKNRLVRVAMGSQDIYKNADTSALVGQLLYAFSTDDEVMPAKVLHEFAKTHPALELVAGFSGEGIAQGSADVTALASLPSKHQLIAEVVAQLLSPVHDVTNALSGNLHALLDGIEAKATA</sequence>
<gene>
    <name evidence="5 6" type="primary">rplJ</name>
    <name evidence="6" type="ORF">L336_0942</name>
</gene>
<evidence type="ECO:0000313" key="7">
    <source>
        <dbReference type="Proteomes" id="UP000013893"/>
    </source>
</evidence>
<proteinExistence type="inferred from homology"/>
<comment type="similarity">
    <text evidence="1 5">Belongs to the universal ribosomal protein uL10 family.</text>
</comment>
<dbReference type="GO" id="GO:0005840">
    <property type="term" value="C:ribosome"/>
    <property type="evidence" value="ECO:0007669"/>
    <property type="project" value="UniProtKB-KW"/>
</dbReference>
<keyword evidence="5" id="KW-0694">RNA-binding</keyword>
<reference evidence="6 7" key="1">
    <citation type="journal article" date="2013" name="Nat. Biotechnol.">
        <title>Genome sequences of rare, uncultured bacteria obtained by differential coverage binning of multiple metagenomes.</title>
        <authorList>
            <person name="Albertsen M."/>
            <person name="Hugenholtz P."/>
            <person name="Skarshewski A."/>
            <person name="Nielsen K.L."/>
            <person name="Tyson G.W."/>
            <person name="Nielsen P.H."/>
        </authorList>
    </citation>
    <scope>NUCLEOTIDE SEQUENCE [LARGE SCALE GENOMIC DNA]</scope>
    <source>
        <strain evidence="6">TM71</strain>
    </source>
</reference>
<evidence type="ECO:0000313" key="6">
    <source>
        <dbReference type="EMBL" id="AGL62641.1"/>
    </source>
</evidence>
<evidence type="ECO:0000256" key="1">
    <source>
        <dbReference type="ARBA" id="ARBA00008889"/>
    </source>
</evidence>
<dbReference type="NCBIfam" id="NF000955">
    <property type="entry name" value="PRK00099.1-1"/>
    <property type="match status" value="1"/>
</dbReference>
<dbReference type="InterPro" id="IPR043141">
    <property type="entry name" value="Ribosomal_uL10-like_sf"/>
</dbReference>
<keyword evidence="2 5" id="KW-0689">Ribosomal protein</keyword>
<dbReference type="Pfam" id="PF00466">
    <property type="entry name" value="Ribosomal_L10"/>
    <property type="match status" value="1"/>
</dbReference>
<accession>R4PZF3</accession>
<dbReference type="CDD" id="cd05797">
    <property type="entry name" value="Ribosomal_L10"/>
    <property type="match status" value="1"/>
</dbReference>
<evidence type="ECO:0000256" key="3">
    <source>
        <dbReference type="ARBA" id="ARBA00023274"/>
    </source>
</evidence>
<dbReference type="SUPFAM" id="SSF160369">
    <property type="entry name" value="Ribosomal protein L10-like"/>
    <property type="match status" value="1"/>
</dbReference>
<dbReference type="GO" id="GO:1990904">
    <property type="term" value="C:ribonucleoprotein complex"/>
    <property type="evidence" value="ECO:0007669"/>
    <property type="project" value="UniProtKB-KW"/>
</dbReference>
<dbReference type="Gene3D" id="3.30.70.1730">
    <property type="match status" value="1"/>
</dbReference>
<keyword evidence="5" id="KW-0699">rRNA-binding</keyword>
<dbReference type="HOGENOM" id="CLU_092227_2_1_0"/>
<dbReference type="KEGG" id="saal:L336_0942"/>
<dbReference type="InterPro" id="IPR022973">
    <property type="entry name" value="Ribosomal_uL10_bac"/>
</dbReference>
<organism evidence="6 7">
    <name type="scientific">Candidatus Saccharimonas aalborgensis</name>
    <dbReference type="NCBI Taxonomy" id="1332188"/>
    <lineage>
        <taxon>Bacteria</taxon>
        <taxon>Candidatus Saccharimonadota</taxon>
        <taxon>Candidatus Saccharimonadia</taxon>
        <taxon>Candidatus Saccharimonadales</taxon>
        <taxon>Candidatus Saccharimonadaceae</taxon>
        <taxon>Candidatus Saccharimonas</taxon>
    </lineage>
</organism>
<dbReference type="GO" id="GO:0006412">
    <property type="term" value="P:translation"/>
    <property type="evidence" value="ECO:0007669"/>
    <property type="project" value="UniProtKB-UniRule"/>
</dbReference>